<name>A0A6B9LSI3_9CAUD</name>
<reference evidence="2 3" key="1">
    <citation type="submission" date="2016-12" db="EMBL/GenBank/DDBJ databases">
        <title>Whole genome Sequence of Mycobacteriophages.</title>
        <authorList>
            <person name="Bajpai U."/>
        </authorList>
    </citation>
    <scope>NUCLEOTIDE SEQUENCE [LARGE SCALE GENOMIC DNA]</scope>
</reference>
<dbReference type="InterPro" id="IPR036397">
    <property type="entry name" value="RNaseH_sf"/>
</dbReference>
<dbReference type="GO" id="GO:0003676">
    <property type="term" value="F:nucleic acid binding"/>
    <property type="evidence" value="ECO:0007669"/>
    <property type="project" value="InterPro"/>
</dbReference>
<sequence length="182" mass="20111">MRHIIVVDVETTGLGLNPTILEVAAKDLMTDRVLSFIPNVPSSCWAGLDPQAMAINRYFERGSWRDMLTPTETSDSYAELRDMLDGNTFAGSNPSFDSKLLALNGAATWHHRLLDLAAYAAGVLDLNPWELPGLDDVAKALGIPIPEERHGALADVELTAQCFRTLYARRAHVLRDPLRERA</sequence>
<protein>
    <submittedName>
        <fullName evidence="2">DNA polymerase III subunit</fullName>
    </submittedName>
</protein>
<dbReference type="SUPFAM" id="SSF53098">
    <property type="entry name" value="Ribonuclease H-like"/>
    <property type="match status" value="1"/>
</dbReference>
<organism evidence="2 3">
    <name type="scientific">Mycobacterium phage EniyanLRS</name>
    <dbReference type="NCBI Taxonomy" id="1933770"/>
    <lineage>
        <taxon>Viruses</taxon>
        <taxon>Duplodnaviria</taxon>
        <taxon>Heunggongvirae</taxon>
        <taxon>Uroviricota</taxon>
        <taxon>Caudoviricetes</taxon>
        <taxon>Vilmaviridae</taxon>
        <taxon>Wildcatvirus</taxon>
        <taxon>Wildcatvirus wildcat</taxon>
        <taxon>Mycobacterium virus Wildcat</taxon>
    </lineage>
</organism>
<dbReference type="EMBL" id="KY385381">
    <property type="protein sequence ID" value="QHB49793.1"/>
    <property type="molecule type" value="Genomic_DNA"/>
</dbReference>
<evidence type="ECO:0000259" key="1">
    <source>
        <dbReference type="SMART" id="SM00479"/>
    </source>
</evidence>
<proteinExistence type="predicted"/>
<dbReference type="Proteomes" id="UP000240702">
    <property type="component" value="Segment"/>
</dbReference>
<accession>A0A6B9LSI3</accession>
<evidence type="ECO:0000313" key="2">
    <source>
        <dbReference type="EMBL" id="QHB49793.1"/>
    </source>
</evidence>
<dbReference type="InterPro" id="IPR013520">
    <property type="entry name" value="Ribonucl_H"/>
</dbReference>
<dbReference type="SMART" id="SM00479">
    <property type="entry name" value="EXOIII"/>
    <property type="match status" value="1"/>
</dbReference>
<gene>
    <name evidence="2" type="primary">131</name>
    <name evidence="2" type="ORF">EniyanLRS_131</name>
</gene>
<dbReference type="InterPro" id="IPR012337">
    <property type="entry name" value="RNaseH-like_sf"/>
</dbReference>
<evidence type="ECO:0000313" key="3">
    <source>
        <dbReference type="Proteomes" id="UP000240702"/>
    </source>
</evidence>
<dbReference type="Pfam" id="PF00929">
    <property type="entry name" value="RNase_T"/>
    <property type="match status" value="1"/>
</dbReference>
<dbReference type="Gene3D" id="3.30.420.10">
    <property type="entry name" value="Ribonuclease H-like superfamily/Ribonuclease H"/>
    <property type="match status" value="1"/>
</dbReference>
<feature type="domain" description="Exonuclease" evidence="1">
    <location>
        <begin position="3"/>
        <end position="172"/>
    </location>
</feature>